<evidence type="ECO:0000313" key="13">
    <source>
        <dbReference type="Proteomes" id="UP001596207"/>
    </source>
</evidence>
<feature type="active site" evidence="9">
    <location>
        <position position="176"/>
    </location>
</feature>
<evidence type="ECO:0000256" key="3">
    <source>
        <dbReference type="ARBA" id="ARBA00022618"/>
    </source>
</evidence>
<feature type="domain" description="Core-binding (CB)" evidence="11">
    <location>
        <begin position="18"/>
        <end position="109"/>
    </location>
</feature>
<feature type="active site" evidence="9">
    <location>
        <position position="279"/>
    </location>
</feature>
<dbReference type="SUPFAM" id="SSF56349">
    <property type="entry name" value="DNA breaking-rejoining enzymes"/>
    <property type="match status" value="1"/>
</dbReference>
<dbReference type="EMBL" id="JBHSQQ010000010">
    <property type="protein sequence ID" value="MFC5940612.1"/>
    <property type="molecule type" value="Genomic_DNA"/>
</dbReference>
<dbReference type="InterPro" id="IPR010998">
    <property type="entry name" value="Integrase_recombinase_N"/>
</dbReference>
<comment type="similarity">
    <text evidence="9">Belongs to the 'phage' integrase family. XerC subfamily.</text>
</comment>
<evidence type="ECO:0000259" key="11">
    <source>
        <dbReference type="PROSITE" id="PS51900"/>
    </source>
</evidence>
<dbReference type="PROSITE" id="PS51898">
    <property type="entry name" value="TYR_RECOMBINASE"/>
    <property type="match status" value="1"/>
</dbReference>
<keyword evidence="7 9" id="KW-0233">DNA recombination</keyword>
<comment type="subcellular location">
    <subcellularLocation>
        <location evidence="1 9">Cytoplasm</location>
    </subcellularLocation>
</comment>
<dbReference type="InterPro" id="IPR023009">
    <property type="entry name" value="Tyrosine_recombinase_XerC/XerD"/>
</dbReference>
<evidence type="ECO:0000256" key="5">
    <source>
        <dbReference type="ARBA" id="ARBA00022908"/>
    </source>
</evidence>
<keyword evidence="13" id="KW-1185">Reference proteome</keyword>
<organism evidence="12 13">
    <name type="scientific">Micromonospora harpali</name>
    <dbReference type="NCBI Taxonomy" id="1490225"/>
    <lineage>
        <taxon>Bacteria</taxon>
        <taxon>Bacillati</taxon>
        <taxon>Actinomycetota</taxon>
        <taxon>Actinomycetes</taxon>
        <taxon>Micromonosporales</taxon>
        <taxon>Micromonosporaceae</taxon>
        <taxon>Micromonospora</taxon>
    </lineage>
</organism>
<accession>A0ABW1HGJ0</accession>
<feature type="active site" description="O-(3'-phospho-DNA)-tyrosine intermediate" evidence="9">
    <location>
        <position position="314"/>
    </location>
</feature>
<keyword evidence="5 9" id="KW-0229">DNA integration</keyword>
<dbReference type="InterPro" id="IPR013762">
    <property type="entry name" value="Integrase-like_cat_sf"/>
</dbReference>
<name>A0ABW1HGJ0_9ACTN</name>
<feature type="active site" evidence="9">
    <location>
        <position position="203"/>
    </location>
</feature>
<sequence>MTGQRTGAPDGAGAEPSPALRRALRGYLDHLTVERGLSANTLASYRRDLDRYLATLAAAGIADLATVGAGVVEAHLAPLLAGDDDHPPLAVSSAARAASAVRGLHRFALREGLAGADPSRDVRPPAPPRRLPRALPVDAVVRLLETAGPVKATGDGAAVPMRDQALLEFLYGTGARISGAVGAALDDLDGLDSGEAAVLLRGKGGRTRLVPVGGYAVEALRAWLVRGRPALVAAGRGTPAVFVNARGGALTRQGAWTILRRAAERAGLPVDGANAVSPHTLRHSYATHLLDGGADVRVVQELLGHASVTTTQVYTLVTVERLREVYATAHPRARG</sequence>
<dbReference type="InterPro" id="IPR004107">
    <property type="entry name" value="Integrase_SAM-like_N"/>
</dbReference>
<dbReference type="RefSeq" id="WP_377536286.1">
    <property type="nucleotide sequence ID" value="NZ_JBHSQQ010000010.1"/>
</dbReference>
<dbReference type="InterPro" id="IPR011010">
    <property type="entry name" value="DNA_brk_join_enz"/>
</dbReference>
<keyword evidence="2 9" id="KW-0963">Cytoplasm</keyword>
<dbReference type="Pfam" id="PF00589">
    <property type="entry name" value="Phage_integrase"/>
    <property type="match status" value="1"/>
</dbReference>
<dbReference type="InterPro" id="IPR050090">
    <property type="entry name" value="Tyrosine_recombinase_XerCD"/>
</dbReference>
<keyword evidence="4 9" id="KW-0159">Chromosome partition</keyword>
<keyword evidence="6 9" id="KW-0238">DNA-binding</keyword>
<dbReference type="HAMAP" id="MF_01808">
    <property type="entry name" value="Recomb_XerC_XerD"/>
    <property type="match status" value="1"/>
</dbReference>
<evidence type="ECO:0000256" key="4">
    <source>
        <dbReference type="ARBA" id="ARBA00022829"/>
    </source>
</evidence>
<feature type="active site" evidence="9">
    <location>
        <position position="282"/>
    </location>
</feature>
<reference evidence="13" key="1">
    <citation type="journal article" date="2019" name="Int. J. Syst. Evol. Microbiol.">
        <title>The Global Catalogue of Microorganisms (GCM) 10K type strain sequencing project: providing services to taxonomists for standard genome sequencing and annotation.</title>
        <authorList>
            <consortium name="The Broad Institute Genomics Platform"/>
            <consortium name="The Broad Institute Genome Sequencing Center for Infectious Disease"/>
            <person name="Wu L."/>
            <person name="Ma J."/>
        </authorList>
    </citation>
    <scope>NUCLEOTIDE SEQUENCE [LARGE SCALE GENOMIC DNA]</scope>
    <source>
        <strain evidence="13">CGMCC 4.7173</strain>
    </source>
</reference>
<dbReference type="Gene3D" id="1.10.443.10">
    <property type="entry name" value="Intergrase catalytic core"/>
    <property type="match status" value="1"/>
</dbReference>
<dbReference type="InterPro" id="IPR044068">
    <property type="entry name" value="CB"/>
</dbReference>
<comment type="subunit">
    <text evidence="9">Forms a cyclic heterotetrameric complex composed of two molecules of XerC and two molecules of XerD.</text>
</comment>
<evidence type="ECO:0000256" key="2">
    <source>
        <dbReference type="ARBA" id="ARBA00022490"/>
    </source>
</evidence>
<evidence type="ECO:0000256" key="9">
    <source>
        <dbReference type="HAMAP-Rule" id="MF_01808"/>
    </source>
</evidence>
<dbReference type="PANTHER" id="PTHR30349:SF81">
    <property type="entry name" value="TYROSINE RECOMBINASE XERC"/>
    <property type="match status" value="1"/>
</dbReference>
<protein>
    <recommendedName>
        <fullName evidence="9">Tyrosine recombinase XerC</fullName>
    </recommendedName>
</protein>
<dbReference type="NCBIfam" id="NF001399">
    <property type="entry name" value="PRK00283.1"/>
    <property type="match status" value="1"/>
</dbReference>
<comment type="caution">
    <text evidence="12">The sequence shown here is derived from an EMBL/GenBank/DDBJ whole genome shotgun (WGS) entry which is preliminary data.</text>
</comment>
<gene>
    <name evidence="9" type="primary">xerC</name>
    <name evidence="12" type="ORF">ACFPZ4_03865</name>
</gene>
<evidence type="ECO:0000313" key="12">
    <source>
        <dbReference type="EMBL" id="MFC5940612.1"/>
    </source>
</evidence>
<dbReference type="CDD" id="cd00798">
    <property type="entry name" value="INT_XerDC_C"/>
    <property type="match status" value="1"/>
</dbReference>
<evidence type="ECO:0000256" key="6">
    <source>
        <dbReference type="ARBA" id="ARBA00023125"/>
    </source>
</evidence>
<keyword evidence="3 9" id="KW-0132">Cell division</keyword>
<evidence type="ECO:0000256" key="7">
    <source>
        <dbReference type="ARBA" id="ARBA00023172"/>
    </source>
</evidence>
<dbReference type="Pfam" id="PF02899">
    <property type="entry name" value="Phage_int_SAM_1"/>
    <property type="match status" value="1"/>
</dbReference>
<dbReference type="Proteomes" id="UP001596207">
    <property type="component" value="Unassembled WGS sequence"/>
</dbReference>
<feature type="domain" description="Tyr recombinase" evidence="10">
    <location>
        <begin position="130"/>
        <end position="327"/>
    </location>
</feature>
<evidence type="ECO:0000259" key="10">
    <source>
        <dbReference type="PROSITE" id="PS51898"/>
    </source>
</evidence>
<dbReference type="PANTHER" id="PTHR30349">
    <property type="entry name" value="PHAGE INTEGRASE-RELATED"/>
    <property type="match status" value="1"/>
</dbReference>
<dbReference type="InterPro" id="IPR002104">
    <property type="entry name" value="Integrase_catalytic"/>
</dbReference>
<keyword evidence="8 9" id="KW-0131">Cell cycle</keyword>
<dbReference type="PROSITE" id="PS51900">
    <property type="entry name" value="CB"/>
    <property type="match status" value="1"/>
</dbReference>
<proteinExistence type="inferred from homology"/>
<comment type="function">
    <text evidence="9">Site-specific tyrosine recombinase, which acts by catalyzing the cutting and rejoining of the recombining DNA molecules. The XerC-XerD complex is essential to convert dimers of the bacterial chromosome into monomers to permit their segregation at cell division. It also contributes to the segregational stability of plasmids.</text>
</comment>
<evidence type="ECO:0000256" key="1">
    <source>
        <dbReference type="ARBA" id="ARBA00004496"/>
    </source>
</evidence>
<dbReference type="Gene3D" id="1.10.150.130">
    <property type="match status" value="1"/>
</dbReference>
<evidence type="ECO:0000256" key="8">
    <source>
        <dbReference type="ARBA" id="ARBA00023306"/>
    </source>
</evidence>
<feature type="active site" evidence="9">
    <location>
        <position position="305"/>
    </location>
</feature>